<dbReference type="InterPro" id="IPR036397">
    <property type="entry name" value="RNaseH_sf"/>
</dbReference>
<dbReference type="EMBL" id="GEBQ01031143">
    <property type="protein sequence ID" value="JAT08834.1"/>
    <property type="molecule type" value="Transcribed_RNA"/>
</dbReference>
<proteinExistence type="predicted"/>
<accession>A0A1B6KCB5</accession>
<dbReference type="PANTHER" id="PTHR47326:SF1">
    <property type="entry name" value="HTH PSQ-TYPE DOMAIN-CONTAINING PROTEIN"/>
    <property type="match status" value="1"/>
</dbReference>
<dbReference type="Gene3D" id="3.30.420.10">
    <property type="entry name" value="Ribonuclease H-like superfamily/Ribonuclease H"/>
    <property type="match status" value="1"/>
</dbReference>
<evidence type="ECO:0000313" key="1">
    <source>
        <dbReference type="EMBL" id="JAT08834.1"/>
    </source>
</evidence>
<name>A0A1B6KCB5_9HEMI</name>
<dbReference type="AlphaFoldDB" id="A0A1B6KCB5"/>
<protein>
    <recommendedName>
        <fullName evidence="2">DUF4817 domain-containing protein</fullName>
    </recommendedName>
</protein>
<reference evidence="1" key="1">
    <citation type="submission" date="2015-11" db="EMBL/GenBank/DDBJ databases">
        <title>De novo transcriptome assembly of four potential Pierce s Disease insect vectors from Arizona vineyards.</title>
        <authorList>
            <person name="Tassone E.E."/>
        </authorList>
    </citation>
    <scope>NUCLEOTIDE SEQUENCE</scope>
</reference>
<dbReference type="PANTHER" id="PTHR47326">
    <property type="entry name" value="TRANSPOSABLE ELEMENT TC3 TRANSPOSASE-LIKE PROTEIN"/>
    <property type="match status" value="1"/>
</dbReference>
<evidence type="ECO:0008006" key="2">
    <source>
        <dbReference type="Google" id="ProtNLM"/>
    </source>
</evidence>
<sequence>MSLSERERITLLMMRGWSDNVRPFAEVTHLFNATFPDRAPISKSTAQYTVARFVDTGSVKDRARSGRPSTVTDEDGSLDILQSFIENPNESVTSAAQSHGLGGESVRKLLKMSGFKVYRVTLLQELSEDDFDRRMEFSEIMMNKIDQNKILLDGIVFSDESTFMWNGHVNRHNCRYWDNVNPHWMSECHTQHPPKLNVWAAIVRNSIIGPFFIDVNFNAKYKDMLQNEIALQATLGADFQTFFFQQDGAPPHYSVQVKQYLDAVFPHRWIGRRDAIEWPARSPDLTPLDYFLWGYIKDKVNRTQPTDLNELRHRISHEAQAIPREYIQNAVASFYNRLAHCQTTDDEHFQHLL</sequence>
<gene>
    <name evidence="1" type="ORF">g.44984</name>
</gene>
<dbReference type="GO" id="GO:0003676">
    <property type="term" value="F:nucleic acid binding"/>
    <property type="evidence" value="ECO:0007669"/>
    <property type="project" value="InterPro"/>
</dbReference>
<organism evidence="1">
    <name type="scientific">Graphocephala atropunctata</name>
    <dbReference type="NCBI Taxonomy" id="36148"/>
    <lineage>
        <taxon>Eukaryota</taxon>
        <taxon>Metazoa</taxon>
        <taxon>Ecdysozoa</taxon>
        <taxon>Arthropoda</taxon>
        <taxon>Hexapoda</taxon>
        <taxon>Insecta</taxon>
        <taxon>Pterygota</taxon>
        <taxon>Neoptera</taxon>
        <taxon>Paraneoptera</taxon>
        <taxon>Hemiptera</taxon>
        <taxon>Auchenorrhyncha</taxon>
        <taxon>Membracoidea</taxon>
        <taxon>Cicadellidae</taxon>
        <taxon>Cicadellinae</taxon>
        <taxon>Cicadellini</taxon>
        <taxon>Graphocephala</taxon>
    </lineage>
</organism>